<comment type="similarity">
    <text evidence="1">Belongs to the cytochrome P450 family.</text>
</comment>
<evidence type="ECO:0000256" key="2">
    <source>
        <dbReference type="ARBA" id="ARBA00022617"/>
    </source>
</evidence>
<keyword evidence="5 6" id="KW-0408">Iron</keyword>
<dbReference type="SUPFAM" id="SSF48264">
    <property type="entry name" value="Cytochrome P450"/>
    <property type="match status" value="1"/>
</dbReference>
<dbReference type="InterPro" id="IPR002401">
    <property type="entry name" value="Cyt_P450_E_grp-I"/>
</dbReference>
<evidence type="ECO:0000313" key="8">
    <source>
        <dbReference type="Proteomes" id="UP000623681"/>
    </source>
</evidence>
<dbReference type="Proteomes" id="UP000623681">
    <property type="component" value="Unassembled WGS sequence"/>
</dbReference>
<keyword evidence="3 6" id="KW-0479">Metal-binding</keyword>
<dbReference type="Gene3D" id="1.10.630.10">
    <property type="entry name" value="Cytochrome P450"/>
    <property type="match status" value="1"/>
</dbReference>
<dbReference type="PRINTS" id="PR00463">
    <property type="entry name" value="EP450I"/>
</dbReference>
<comment type="caution">
    <text evidence="7">The sequence shown here is derived from an EMBL/GenBank/DDBJ whole genome shotgun (WGS) entry which is preliminary data.</text>
</comment>
<keyword evidence="4" id="KW-0560">Oxidoreductase</keyword>
<evidence type="ECO:0000256" key="1">
    <source>
        <dbReference type="ARBA" id="ARBA00010617"/>
    </source>
</evidence>
<keyword evidence="8" id="KW-1185">Reference proteome</keyword>
<proteinExistence type="inferred from homology"/>
<dbReference type="InterPro" id="IPR001128">
    <property type="entry name" value="Cyt_P450"/>
</dbReference>
<dbReference type="AlphaFoldDB" id="A0A937K5J1"/>
<dbReference type="GO" id="GO:0004497">
    <property type="term" value="F:monooxygenase activity"/>
    <property type="evidence" value="ECO:0007669"/>
    <property type="project" value="InterPro"/>
</dbReference>
<accession>A0A937K5J1</accession>
<organism evidence="7 8">
    <name type="scientific">Clostridium paridis</name>
    <dbReference type="NCBI Taxonomy" id="2803863"/>
    <lineage>
        <taxon>Bacteria</taxon>
        <taxon>Bacillati</taxon>
        <taxon>Bacillota</taxon>
        <taxon>Clostridia</taxon>
        <taxon>Eubacteriales</taxon>
        <taxon>Clostridiaceae</taxon>
        <taxon>Clostridium</taxon>
    </lineage>
</organism>
<name>A0A937K5J1_9CLOT</name>
<dbReference type="InterPro" id="IPR050705">
    <property type="entry name" value="Cytochrome_P450_3A"/>
</dbReference>
<dbReference type="GO" id="GO:0020037">
    <property type="term" value="F:heme binding"/>
    <property type="evidence" value="ECO:0007669"/>
    <property type="project" value="InterPro"/>
</dbReference>
<dbReference type="PANTHER" id="PTHR24302">
    <property type="entry name" value="CYTOCHROME P450 FAMILY 3"/>
    <property type="match status" value="1"/>
</dbReference>
<sequence>MQTITQLPKDKTLDNTIALSREGYLFIKKRTQEHQSDIFETHLFGEKVICMSGEEYAKLFYNAEKFQRNGAAPKRIQKTLFGENAIQTMDGEAHSHRKSVFMSLMTTEHQNELASLVRNKLEASIPRWETSDNVVLFDEAKYILCEAACEWSGVPIGETEIKERANDFNAMVEGFGSVGPRYWIGKGSRERAEAWIKGIIKDVRSGNLKVRENSALHAMAFHKDLEGNELDPHMAAVELINVLRPIVAISTYITFAALALHDYIECRECLQSGDEDYLQMFTQEVRRYYPFTPFVGARVKKDFIWNEYEFKQGNLVLLDIYGNNHDHRIWNSPNKFNPNRFSNFKVDLFNFMPQGGGDPSISHRCPGEGITVEVMKTFLNILISKIDYQVPSQNLSYNLSRIPTLPESGFVMYNIKRR</sequence>
<dbReference type="GO" id="GO:0016705">
    <property type="term" value="F:oxidoreductase activity, acting on paired donors, with incorporation or reduction of molecular oxygen"/>
    <property type="evidence" value="ECO:0007669"/>
    <property type="project" value="InterPro"/>
</dbReference>
<dbReference type="Pfam" id="PF00067">
    <property type="entry name" value="p450"/>
    <property type="match status" value="1"/>
</dbReference>
<keyword evidence="2 6" id="KW-0349">Heme</keyword>
<evidence type="ECO:0000256" key="4">
    <source>
        <dbReference type="ARBA" id="ARBA00023002"/>
    </source>
</evidence>
<evidence type="ECO:0000313" key="7">
    <source>
        <dbReference type="EMBL" id="MBL4933089.1"/>
    </source>
</evidence>
<dbReference type="PANTHER" id="PTHR24302:SF15">
    <property type="entry name" value="FATTY-ACID PEROXYGENASE"/>
    <property type="match status" value="1"/>
</dbReference>
<evidence type="ECO:0000256" key="5">
    <source>
        <dbReference type="ARBA" id="ARBA00023004"/>
    </source>
</evidence>
<dbReference type="RefSeq" id="WP_202768457.1">
    <property type="nucleotide sequence ID" value="NZ_JAESWA010000023.1"/>
</dbReference>
<comment type="cofactor">
    <cofactor evidence="6">
        <name>heme</name>
        <dbReference type="ChEBI" id="CHEBI:30413"/>
    </cofactor>
</comment>
<reference evidence="7" key="1">
    <citation type="submission" date="2021-01" db="EMBL/GenBank/DDBJ databases">
        <title>Genome public.</title>
        <authorList>
            <person name="Liu C."/>
            <person name="Sun Q."/>
        </authorList>
    </citation>
    <scope>NUCLEOTIDE SEQUENCE</scope>
    <source>
        <strain evidence="7">YIM B02565</strain>
    </source>
</reference>
<feature type="binding site" description="axial binding residue" evidence="6">
    <location>
        <position position="365"/>
    </location>
    <ligand>
        <name>heme</name>
        <dbReference type="ChEBI" id="CHEBI:30413"/>
    </ligand>
    <ligandPart>
        <name>Fe</name>
        <dbReference type="ChEBI" id="CHEBI:18248"/>
    </ligandPart>
</feature>
<evidence type="ECO:0000256" key="6">
    <source>
        <dbReference type="PIRSR" id="PIRSR602401-1"/>
    </source>
</evidence>
<dbReference type="EMBL" id="JAESWA010000023">
    <property type="protein sequence ID" value="MBL4933089.1"/>
    <property type="molecule type" value="Genomic_DNA"/>
</dbReference>
<dbReference type="InterPro" id="IPR036396">
    <property type="entry name" value="Cyt_P450_sf"/>
</dbReference>
<dbReference type="GO" id="GO:0005506">
    <property type="term" value="F:iron ion binding"/>
    <property type="evidence" value="ECO:0007669"/>
    <property type="project" value="InterPro"/>
</dbReference>
<protein>
    <submittedName>
        <fullName evidence="7">Cytochrome P450</fullName>
    </submittedName>
</protein>
<dbReference type="CDD" id="cd11067">
    <property type="entry name" value="CYP152"/>
    <property type="match status" value="1"/>
</dbReference>
<evidence type="ECO:0000256" key="3">
    <source>
        <dbReference type="ARBA" id="ARBA00022723"/>
    </source>
</evidence>
<gene>
    <name evidence="7" type="ORF">JK634_14845</name>
</gene>